<feature type="transmembrane region" description="Helical" evidence="1">
    <location>
        <begin position="6"/>
        <end position="26"/>
    </location>
</feature>
<protein>
    <submittedName>
        <fullName evidence="2">Energy coupling factor transporter S component ThiW</fullName>
    </submittedName>
</protein>
<dbReference type="Pfam" id="PF09512">
    <property type="entry name" value="ThiW"/>
    <property type="match status" value="1"/>
</dbReference>
<dbReference type="InterPro" id="IPR012652">
    <property type="entry name" value="ThiW"/>
</dbReference>
<organism evidence="2 3">
    <name type="scientific">Peptostreptococcus canis</name>
    <dbReference type="NCBI Taxonomy" id="1159213"/>
    <lineage>
        <taxon>Bacteria</taxon>
        <taxon>Bacillati</taxon>
        <taxon>Bacillota</taxon>
        <taxon>Clostridia</taxon>
        <taxon>Peptostreptococcales</taxon>
        <taxon>Peptostreptococcaceae</taxon>
        <taxon>Peptostreptococcus</taxon>
    </lineage>
</organism>
<accession>A0ABR6TMZ6</accession>
<keyword evidence="1" id="KW-0812">Transmembrane</keyword>
<dbReference type="NCBIfam" id="TIGR02359">
    <property type="entry name" value="thiW"/>
    <property type="match status" value="1"/>
</dbReference>
<feature type="transmembrane region" description="Helical" evidence="1">
    <location>
        <begin position="101"/>
        <end position="120"/>
    </location>
</feature>
<name>A0ABR6TMZ6_9FIRM</name>
<feature type="transmembrane region" description="Helical" evidence="1">
    <location>
        <begin position="67"/>
        <end position="89"/>
    </location>
</feature>
<evidence type="ECO:0000313" key="2">
    <source>
        <dbReference type="EMBL" id="MBC2576326.1"/>
    </source>
</evidence>
<keyword evidence="3" id="KW-1185">Reference proteome</keyword>
<feature type="transmembrane region" description="Helical" evidence="1">
    <location>
        <begin position="126"/>
        <end position="148"/>
    </location>
</feature>
<keyword evidence="1" id="KW-1133">Transmembrane helix</keyword>
<dbReference type="PIRSF" id="PIRSF024534">
    <property type="entry name" value="ThiW"/>
    <property type="match status" value="1"/>
</dbReference>
<proteinExistence type="predicted"/>
<feature type="transmembrane region" description="Helical" evidence="1">
    <location>
        <begin position="38"/>
        <end position="61"/>
    </location>
</feature>
<evidence type="ECO:0000256" key="1">
    <source>
        <dbReference type="SAM" id="Phobius"/>
    </source>
</evidence>
<dbReference type="Proteomes" id="UP000713904">
    <property type="component" value="Unassembled WGS sequence"/>
</dbReference>
<evidence type="ECO:0000313" key="3">
    <source>
        <dbReference type="Proteomes" id="UP000713904"/>
    </source>
</evidence>
<dbReference type="EMBL" id="JABGBW010000004">
    <property type="protein sequence ID" value="MBC2576326.1"/>
    <property type="molecule type" value="Genomic_DNA"/>
</dbReference>
<gene>
    <name evidence="2" type="primary">thiW</name>
    <name evidence="2" type="ORF">HLB29_06470</name>
</gene>
<keyword evidence="1" id="KW-0472">Membrane</keyword>
<dbReference type="Gene3D" id="1.10.1760.20">
    <property type="match status" value="1"/>
</dbReference>
<sequence>MSVKKVVFSGILIAISVIFSFFYIPVGVAKCFPIQHMINVIAAVMLGPAWSVGCAFVTSVIRVSTGTGTLLAFPGSMCGALLAGLAYKYMKNIFSAMIGEILGTGLLGSLLAYPVAVILLGKEVAIFAFLIPFLISTLGGSILAGIILKTMDKTIKIDNLKDKF</sequence>
<comment type="caution">
    <text evidence="2">The sequence shown here is derived from an EMBL/GenBank/DDBJ whole genome shotgun (WGS) entry which is preliminary data.</text>
</comment>
<reference evidence="2 3" key="1">
    <citation type="submission" date="2020-05" db="EMBL/GenBank/DDBJ databases">
        <title>Draft genome of xy-202 and genomic insight in genome of the genus Peptostreptococcus.</title>
        <authorList>
            <person name="Zhang Z."/>
        </authorList>
    </citation>
    <scope>NUCLEOTIDE SEQUENCE [LARGE SCALE GENOMIC DNA]</scope>
    <source>
        <strain evidence="2 3">DSM 27025</strain>
    </source>
</reference>